<evidence type="ECO:0000256" key="3">
    <source>
        <dbReference type="ARBA" id="ARBA00021315"/>
    </source>
</evidence>
<comment type="function">
    <text evidence="1 9">May be involved in recombinational repair of damaged DNA.</text>
</comment>
<keyword evidence="10" id="KW-0175">Coiled coil</keyword>
<dbReference type="InterPro" id="IPR003395">
    <property type="entry name" value="RecF/RecN/SMC_N"/>
</dbReference>
<gene>
    <name evidence="12" type="primary">recN</name>
    <name evidence="12" type="ORF">CNY62_09580</name>
</gene>
<evidence type="ECO:0000259" key="11">
    <source>
        <dbReference type="Pfam" id="PF02463"/>
    </source>
</evidence>
<dbReference type="KEGG" id="bths:CNY62_09580"/>
<protein>
    <recommendedName>
        <fullName evidence="3 9">DNA repair protein RecN</fullName>
    </recommendedName>
    <alternativeName>
        <fullName evidence="8 9">Recombination protein N</fullName>
    </alternativeName>
</protein>
<feature type="domain" description="RecF/RecN/SMC N-terminal" evidence="11">
    <location>
        <begin position="2"/>
        <end position="507"/>
    </location>
</feature>
<evidence type="ECO:0000256" key="5">
    <source>
        <dbReference type="ARBA" id="ARBA00022763"/>
    </source>
</evidence>
<comment type="similarity">
    <text evidence="2 9">Belongs to the RecN family.</text>
</comment>
<keyword evidence="4" id="KW-0547">Nucleotide-binding</keyword>
<keyword evidence="6" id="KW-0067">ATP-binding</keyword>
<dbReference type="Pfam" id="PF02463">
    <property type="entry name" value="SMC_N"/>
    <property type="match status" value="1"/>
</dbReference>
<dbReference type="STRING" id="2756.BFR44_11215"/>
<dbReference type="InterPro" id="IPR027417">
    <property type="entry name" value="P-loop_NTPase"/>
</dbReference>
<dbReference type="SUPFAM" id="SSF52540">
    <property type="entry name" value="P-loop containing nucleoside triphosphate hydrolases"/>
    <property type="match status" value="2"/>
</dbReference>
<evidence type="ECO:0000256" key="9">
    <source>
        <dbReference type="PIRNR" id="PIRNR003128"/>
    </source>
</evidence>
<proteinExistence type="inferred from homology"/>
<dbReference type="FunFam" id="3.40.50.300:FF:000319">
    <property type="entry name" value="DNA repair protein RecN"/>
    <property type="match status" value="1"/>
</dbReference>
<dbReference type="Proteomes" id="UP000243591">
    <property type="component" value="Chromosome"/>
</dbReference>
<dbReference type="GO" id="GO:0009432">
    <property type="term" value="P:SOS response"/>
    <property type="evidence" value="ECO:0007669"/>
    <property type="project" value="TreeGrafter"/>
</dbReference>
<dbReference type="GO" id="GO:0006310">
    <property type="term" value="P:DNA recombination"/>
    <property type="evidence" value="ECO:0007669"/>
    <property type="project" value="InterPro"/>
</dbReference>
<dbReference type="RefSeq" id="WP_069126314.1">
    <property type="nucleotide sequence ID" value="NZ_CP023483.1"/>
</dbReference>
<dbReference type="InterPro" id="IPR004604">
    <property type="entry name" value="DNA_recomb/repair_RecN"/>
</dbReference>
<name>A0A1D2LNW0_BROTH</name>
<dbReference type="GO" id="GO:0043590">
    <property type="term" value="C:bacterial nucleoid"/>
    <property type="evidence" value="ECO:0007669"/>
    <property type="project" value="TreeGrafter"/>
</dbReference>
<evidence type="ECO:0000256" key="4">
    <source>
        <dbReference type="ARBA" id="ARBA00022741"/>
    </source>
</evidence>
<evidence type="ECO:0000256" key="1">
    <source>
        <dbReference type="ARBA" id="ARBA00003618"/>
    </source>
</evidence>
<dbReference type="OrthoDB" id="9806954at2"/>
<accession>A0A1D2LNW0</accession>
<evidence type="ECO:0000256" key="10">
    <source>
        <dbReference type="SAM" id="Coils"/>
    </source>
</evidence>
<feature type="coiled-coil region" evidence="10">
    <location>
        <begin position="337"/>
        <end position="364"/>
    </location>
</feature>
<dbReference type="PIRSF" id="PIRSF003128">
    <property type="entry name" value="RecN"/>
    <property type="match status" value="1"/>
</dbReference>
<dbReference type="EMBL" id="CP023483">
    <property type="protein sequence ID" value="ATF26614.1"/>
    <property type="molecule type" value="Genomic_DNA"/>
</dbReference>
<keyword evidence="7 9" id="KW-0234">DNA repair</keyword>
<evidence type="ECO:0000313" key="12">
    <source>
        <dbReference type="EMBL" id="ATF26614.1"/>
    </source>
</evidence>
<dbReference type="Gene3D" id="3.40.50.300">
    <property type="entry name" value="P-loop containing nucleotide triphosphate hydrolases"/>
    <property type="match status" value="2"/>
</dbReference>
<dbReference type="FunFam" id="3.40.50.300:FF:000356">
    <property type="entry name" value="DNA repair protein RecN"/>
    <property type="match status" value="1"/>
</dbReference>
<dbReference type="AlphaFoldDB" id="A0A1D2LNW0"/>
<evidence type="ECO:0000256" key="7">
    <source>
        <dbReference type="ARBA" id="ARBA00023204"/>
    </source>
</evidence>
<keyword evidence="13" id="KW-1185">Reference proteome</keyword>
<dbReference type="GO" id="GO:0006281">
    <property type="term" value="P:DNA repair"/>
    <property type="evidence" value="ECO:0007669"/>
    <property type="project" value="UniProtKB-KW"/>
</dbReference>
<keyword evidence="5 9" id="KW-0227">DNA damage</keyword>
<evidence type="ECO:0000256" key="8">
    <source>
        <dbReference type="ARBA" id="ARBA00033408"/>
    </source>
</evidence>
<organism evidence="12 13">
    <name type="scientific">Brochothrix thermosphacta</name>
    <name type="common">Microbacterium thermosphactum</name>
    <dbReference type="NCBI Taxonomy" id="2756"/>
    <lineage>
        <taxon>Bacteria</taxon>
        <taxon>Bacillati</taxon>
        <taxon>Bacillota</taxon>
        <taxon>Bacilli</taxon>
        <taxon>Bacillales</taxon>
        <taxon>Listeriaceae</taxon>
        <taxon>Brochothrix</taxon>
    </lineage>
</organism>
<dbReference type="CDD" id="cd03241">
    <property type="entry name" value="ABC_RecN"/>
    <property type="match status" value="2"/>
</dbReference>
<evidence type="ECO:0000256" key="2">
    <source>
        <dbReference type="ARBA" id="ARBA00009441"/>
    </source>
</evidence>
<dbReference type="PANTHER" id="PTHR11059">
    <property type="entry name" value="DNA REPAIR PROTEIN RECN"/>
    <property type="match status" value="1"/>
</dbReference>
<evidence type="ECO:0000256" key="6">
    <source>
        <dbReference type="ARBA" id="ARBA00022840"/>
    </source>
</evidence>
<reference evidence="12 13" key="1">
    <citation type="submission" date="2017-09" db="EMBL/GenBank/DDBJ databases">
        <title>Complete Genome Sequences of Two Strains of the Meat Spoilage Bacterium Brochothrix thermosphacta Isolated from Ground Chicken.</title>
        <authorList>
            <person name="Paoli G.C."/>
            <person name="Wijey C."/>
            <person name="Chen C.-Y."/>
            <person name="Nguyen L."/>
            <person name="Yan X."/>
            <person name="Irwin P.L."/>
        </authorList>
    </citation>
    <scope>NUCLEOTIDE SEQUENCE [LARGE SCALE GENOMIC DNA]</scope>
    <source>
        <strain evidence="12 13">BI</strain>
    </source>
</reference>
<evidence type="ECO:0000313" key="13">
    <source>
        <dbReference type="Proteomes" id="UP000243591"/>
    </source>
</evidence>
<dbReference type="GO" id="GO:0005524">
    <property type="term" value="F:ATP binding"/>
    <property type="evidence" value="ECO:0007669"/>
    <property type="project" value="UniProtKB-KW"/>
</dbReference>
<dbReference type="PANTHER" id="PTHR11059:SF0">
    <property type="entry name" value="DNA REPAIR PROTEIN RECN"/>
    <property type="match status" value="1"/>
</dbReference>
<sequence>MLQELSIRHLAIIEEISLSFKKGLTVLTGETGAGKSIIIDALGLIVGGRASNDLIRHGADKADLEALFTIEKNKRAHSVLEELGIEVEDEMVVLHRTLMRSGKNVCRINGKLVTTTNLRDVGETLLDIHSQHESQDLMNDAHHIYLIDQFAAEKIAEPLKVYQLLYAELKNKRQEFNRFNKNEQELAQRIDMLHFQNKELEAANLVLGEEEELAAERSLLANYEKINHNVEASYDLLQGEQSTLDQVAKVMNHLTAIQEVDGRYKEWFETVQTAYFSLSDVASDLNQELSTLEYNPEQLNNIETRMDIINQLKRKYGDSVAEMMAYHEKISQEIEHLEHSESHSEQLQKEIEIVNEKLQLLANDLTVIRQQAAEELTVSIHDEFKELYMDKAIFKVNFETQELGERGNNRIQFYTSTNPGEPLKPLHKIASGGELSRMMLAMKTIFSKHQGITSIIFDEVDTGVSGRVAQAIGQKIYSVSVGSQVLCISHLPQVAAMADNHYHIEKTVSASRTRTTVSELSLDKRVAEIAMMMSGVEMTTSTEMHARELIQQSEKMKNIG</sequence>
<dbReference type="NCBIfam" id="TIGR00634">
    <property type="entry name" value="recN"/>
    <property type="match status" value="1"/>
</dbReference>